<reference evidence="2 3" key="1">
    <citation type="submission" date="2019-03" db="EMBL/GenBank/DDBJ databases">
        <title>Draft genome sequences of novel Actinobacteria.</title>
        <authorList>
            <person name="Sahin N."/>
            <person name="Ay H."/>
            <person name="Saygin H."/>
        </authorList>
    </citation>
    <scope>NUCLEOTIDE SEQUENCE [LARGE SCALE GENOMIC DNA]</scope>
    <source>
        <strain evidence="2 3">7K502</strain>
    </source>
</reference>
<feature type="domain" description="MDMPI C-terminal" evidence="1">
    <location>
        <begin position="8"/>
        <end position="63"/>
    </location>
</feature>
<dbReference type="EMBL" id="SMKW01000039">
    <property type="protein sequence ID" value="TDD43485.1"/>
    <property type="molecule type" value="Genomic_DNA"/>
</dbReference>
<organism evidence="2 3">
    <name type="scientific">Saccharopolyspora elongata</name>
    <dbReference type="NCBI Taxonomy" id="2530387"/>
    <lineage>
        <taxon>Bacteria</taxon>
        <taxon>Bacillati</taxon>
        <taxon>Actinomycetota</taxon>
        <taxon>Actinomycetes</taxon>
        <taxon>Pseudonocardiales</taxon>
        <taxon>Pseudonocardiaceae</taxon>
        <taxon>Saccharopolyspora</taxon>
    </lineage>
</organism>
<dbReference type="InterPro" id="IPR010872">
    <property type="entry name" value="MDMPI_C-term_domain"/>
</dbReference>
<dbReference type="SUPFAM" id="SSF55718">
    <property type="entry name" value="SCP-like"/>
    <property type="match status" value="1"/>
</dbReference>
<evidence type="ECO:0000259" key="1">
    <source>
        <dbReference type="Pfam" id="PF07398"/>
    </source>
</evidence>
<evidence type="ECO:0000313" key="2">
    <source>
        <dbReference type="EMBL" id="TDD43485.1"/>
    </source>
</evidence>
<keyword evidence="3" id="KW-1185">Reference proteome</keyword>
<gene>
    <name evidence="2" type="ORF">E1288_26495</name>
</gene>
<dbReference type="AlphaFoldDB" id="A0A4R4YFG5"/>
<dbReference type="Gene3D" id="3.30.1050.20">
    <property type="match status" value="1"/>
</dbReference>
<evidence type="ECO:0000313" key="3">
    <source>
        <dbReference type="Proteomes" id="UP000294947"/>
    </source>
</evidence>
<name>A0A4R4YFG5_9PSEU</name>
<sequence>MTDITALWQRKAQGPALLLRPDDRDAEYRVDIDGETPHVVRGSTVDLARWLSGRGSGDLKAEGGELPKLGGWL</sequence>
<dbReference type="Pfam" id="PF07398">
    <property type="entry name" value="MDMPI_C"/>
    <property type="match status" value="1"/>
</dbReference>
<accession>A0A4R4YFG5</accession>
<dbReference type="Proteomes" id="UP000294947">
    <property type="component" value="Unassembled WGS sequence"/>
</dbReference>
<comment type="caution">
    <text evidence="2">The sequence shown here is derived from an EMBL/GenBank/DDBJ whole genome shotgun (WGS) entry which is preliminary data.</text>
</comment>
<protein>
    <recommendedName>
        <fullName evidence="1">MDMPI C-terminal domain-containing protein</fullName>
    </recommendedName>
</protein>
<dbReference type="InterPro" id="IPR036527">
    <property type="entry name" value="SCP2_sterol-bd_dom_sf"/>
</dbReference>
<proteinExistence type="predicted"/>
<dbReference type="OrthoDB" id="5118203at2"/>